<name>A0ABP8MGM2_9BACT</name>
<organism evidence="1 2">
    <name type="scientific">Nibrella saemangeumensis</name>
    <dbReference type="NCBI Taxonomy" id="1084526"/>
    <lineage>
        <taxon>Bacteria</taxon>
        <taxon>Pseudomonadati</taxon>
        <taxon>Bacteroidota</taxon>
        <taxon>Cytophagia</taxon>
        <taxon>Cytophagales</taxon>
        <taxon>Spirosomataceae</taxon>
        <taxon>Nibrella</taxon>
    </lineage>
</organism>
<comment type="caution">
    <text evidence="1">The sequence shown here is derived from an EMBL/GenBank/DDBJ whole genome shotgun (WGS) entry which is preliminary data.</text>
</comment>
<dbReference type="Proteomes" id="UP001501175">
    <property type="component" value="Unassembled WGS sequence"/>
</dbReference>
<sequence length="129" mass="14145">MLYILNDYMAHQHTQSAGTTATTLIDETIKAFDPGANAATPQEGLSLINDWFSSLKTQPLAEDMVDIMRELREELQGGMPDNKRLRSLLESLADQTDKIAPQTGGDYPSRLTSLSTALRNFAGQLSTTV</sequence>
<protein>
    <submittedName>
        <fullName evidence="1">Uncharacterized protein</fullName>
    </submittedName>
</protein>
<dbReference type="EMBL" id="BAABHD010000010">
    <property type="protein sequence ID" value="GAA4450116.1"/>
    <property type="molecule type" value="Genomic_DNA"/>
</dbReference>
<keyword evidence="2" id="KW-1185">Reference proteome</keyword>
<evidence type="ECO:0000313" key="1">
    <source>
        <dbReference type="EMBL" id="GAA4450116.1"/>
    </source>
</evidence>
<reference evidence="2" key="1">
    <citation type="journal article" date="2019" name="Int. J. Syst. Evol. Microbiol.">
        <title>The Global Catalogue of Microorganisms (GCM) 10K type strain sequencing project: providing services to taxonomists for standard genome sequencing and annotation.</title>
        <authorList>
            <consortium name="The Broad Institute Genomics Platform"/>
            <consortium name="The Broad Institute Genome Sequencing Center for Infectious Disease"/>
            <person name="Wu L."/>
            <person name="Ma J."/>
        </authorList>
    </citation>
    <scope>NUCLEOTIDE SEQUENCE [LARGE SCALE GENOMIC DNA]</scope>
    <source>
        <strain evidence="2">JCM 17927</strain>
    </source>
</reference>
<evidence type="ECO:0000313" key="2">
    <source>
        <dbReference type="Proteomes" id="UP001501175"/>
    </source>
</evidence>
<proteinExistence type="predicted"/>
<gene>
    <name evidence="1" type="ORF">GCM10023189_10260</name>
</gene>
<accession>A0ABP8MGM2</accession>